<dbReference type="Pfam" id="PF08240">
    <property type="entry name" value="ADH_N"/>
    <property type="match status" value="1"/>
</dbReference>
<dbReference type="CDD" id="cd08276">
    <property type="entry name" value="MDR7"/>
    <property type="match status" value="1"/>
</dbReference>
<dbReference type="SMART" id="SM00829">
    <property type="entry name" value="PKS_ER"/>
    <property type="match status" value="1"/>
</dbReference>
<dbReference type="InterPro" id="IPR013154">
    <property type="entry name" value="ADH-like_N"/>
</dbReference>
<sequence>MSTAMMKQWVVDHPEKDMGGMDLREAPLPTVGTNEVMVKFEAVALNYRDCAIAKTLLIKLAELQGTFPFAHKYPIVPVSDGAGVVVEVGEKVREFKKGDSVITIFNQGHQYGDIDPYAASTGVGGTIDGCFRKFGVFNETGLVKAPKNLTPLESSTLPGAALTSWNALYGLKPVKAGQWVLVQGTGGVSIFGLQVCLHCNASRIYEDSVPVNGHKASKAAGASVIATTSSDAKAEELKKLGADHVINYRAVPNWGEVARSLTPDHAGVDHILDIGGTETLEQSLHCIKMEGIINLIGFLGASEKPQPGLLDALNHICTIRGIYVGSRSMLQDMVRAFESNNIHPVIDPQVFQFEQGKEAFEYLAAQRHFGKVVVQFNHSD</sequence>
<protein>
    <recommendedName>
        <fullName evidence="1">Enoyl reductase (ER) domain-containing protein</fullName>
    </recommendedName>
</protein>
<dbReference type="SUPFAM" id="SSF51735">
    <property type="entry name" value="NAD(P)-binding Rossmann-fold domains"/>
    <property type="match status" value="1"/>
</dbReference>
<dbReference type="InterPro" id="IPR020843">
    <property type="entry name" value="ER"/>
</dbReference>
<dbReference type="Proteomes" id="UP000596276">
    <property type="component" value="Chromosome 5"/>
</dbReference>
<dbReference type="Pfam" id="PF00107">
    <property type="entry name" value="ADH_zinc_N"/>
    <property type="match status" value="1"/>
</dbReference>
<dbReference type="InterPro" id="IPR013149">
    <property type="entry name" value="ADH-like_C"/>
</dbReference>
<dbReference type="InterPro" id="IPR052711">
    <property type="entry name" value="Zinc_ADH-like"/>
</dbReference>
<evidence type="ECO:0000313" key="3">
    <source>
        <dbReference type="Proteomes" id="UP000596276"/>
    </source>
</evidence>
<accession>A0A7U2MJP0</accession>
<proteinExistence type="predicted"/>
<dbReference type="VEuPathDB" id="FungiDB:AFLA_009787"/>
<dbReference type="VEuPathDB" id="FungiDB:F9C07_2204561"/>
<dbReference type="SUPFAM" id="SSF50129">
    <property type="entry name" value="GroES-like"/>
    <property type="match status" value="1"/>
</dbReference>
<evidence type="ECO:0000313" key="2">
    <source>
        <dbReference type="EMBL" id="QRD84979.1"/>
    </source>
</evidence>
<dbReference type="Gene3D" id="3.90.180.10">
    <property type="entry name" value="Medium-chain alcohol dehydrogenases, catalytic domain"/>
    <property type="match status" value="2"/>
</dbReference>
<feature type="domain" description="Enoyl reductase (ER)" evidence="1">
    <location>
        <begin position="16"/>
        <end position="374"/>
    </location>
</feature>
<evidence type="ECO:0000259" key="1">
    <source>
        <dbReference type="SMART" id="SM00829"/>
    </source>
</evidence>
<dbReference type="PANTHER" id="PTHR45033">
    <property type="match status" value="1"/>
</dbReference>
<dbReference type="EMBL" id="CP044621">
    <property type="protein sequence ID" value="QRD84979.1"/>
    <property type="molecule type" value="Genomic_DNA"/>
</dbReference>
<dbReference type="AlphaFoldDB" id="A0A7U2MJP0"/>
<dbReference type="InterPro" id="IPR011032">
    <property type="entry name" value="GroES-like_sf"/>
</dbReference>
<reference evidence="3" key="1">
    <citation type="journal article" date="2021" name="G3 (Bethesda)">
        <title>Chromosome assembled and annotated genome sequence of Aspergillus flavus NRRL 3357.</title>
        <authorList>
            <person name="Skerker J.M."/>
            <person name="Pianalto K.M."/>
            <person name="Mondo S.J."/>
            <person name="Yang K."/>
            <person name="Arkin A.P."/>
            <person name="Keller N.P."/>
            <person name="Grigoriev I.V."/>
            <person name="Louise Glass N.L."/>
        </authorList>
    </citation>
    <scope>NUCLEOTIDE SEQUENCE [LARGE SCALE GENOMIC DNA]</scope>
    <source>
        <strain evidence="3">ATCC 200026 / FGSC A1120 / IAM 13836 / NRRL 3357 / JCM 12722 / SRRC 167</strain>
    </source>
</reference>
<name>A0A7U2MJP0_ASPFN</name>
<organism evidence="2 3">
    <name type="scientific">Aspergillus flavus (strain ATCC 200026 / FGSC A1120 / IAM 13836 / NRRL 3357 / JCM 12722 / SRRC 167)</name>
    <dbReference type="NCBI Taxonomy" id="332952"/>
    <lineage>
        <taxon>Eukaryota</taxon>
        <taxon>Fungi</taxon>
        <taxon>Dikarya</taxon>
        <taxon>Ascomycota</taxon>
        <taxon>Pezizomycotina</taxon>
        <taxon>Eurotiomycetes</taxon>
        <taxon>Eurotiomycetidae</taxon>
        <taxon>Eurotiales</taxon>
        <taxon>Aspergillaceae</taxon>
        <taxon>Aspergillus</taxon>
        <taxon>Aspergillus subgen. Circumdati</taxon>
    </lineage>
</organism>
<dbReference type="GO" id="GO:0016491">
    <property type="term" value="F:oxidoreductase activity"/>
    <property type="evidence" value="ECO:0007669"/>
    <property type="project" value="InterPro"/>
</dbReference>
<gene>
    <name evidence="2" type="ORF">F9C07_2204561</name>
</gene>
<dbReference type="Gene3D" id="3.40.50.720">
    <property type="entry name" value="NAD(P)-binding Rossmann-like Domain"/>
    <property type="match status" value="2"/>
</dbReference>
<dbReference type="PANTHER" id="PTHR45033:SF2">
    <property type="entry name" value="ZINC-TYPE ALCOHOL DEHYDROGENASE-LIKE PROTEIN C1773.06C"/>
    <property type="match status" value="1"/>
</dbReference>
<keyword evidence="3" id="KW-1185">Reference proteome</keyword>
<dbReference type="InterPro" id="IPR036291">
    <property type="entry name" value="NAD(P)-bd_dom_sf"/>
</dbReference>